<reference evidence="1" key="1">
    <citation type="submission" date="2016-10" db="EMBL/GenBank/DDBJ databases">
        <authorList>
            <person name="de Groot N.N."/>
        </authorList>
    </citation>
    <scope>NUCLEOTIDE SEQUENCE</scope>
</reference>
<evidence type="ECO:0000313" key="1">
    <source>
        <dbReference type="EMBL" id="SFV56824.1"/>
    </source>
</evidence>
<organism evidence="1">
    <name type="scientific">hydrothermal vent metagenome</name>
    <dbReference type="NCBI Taxonomy" id="652676"/>
    <lineage>
        <taxon>unclassified sequences</taxon>
        <taxon>metagenomes</taxon>
        <taxon>ecological metagenomes</taxon>
    </lineage>
</organism>
<sequence>MAQLERRRRKKNLRFDESNIKLALLVLNKLEKPLELLYYLMKRENERPLVLMLLSAEEIELEILLEAEKRDTDLLFEIDKKNNLYALICQETKIDGGYRFAERFYRTLETQNATNIYSVEIEVCSPKYEIKEVVFKLIETYMKAVNEEREGEIIFHSLH</sequence>
<protein>
    <submittedName>
        <fullName evidence="1">Uncharacterized protein</fullName>
    </submittedName>
</protein>
<accession>A0A1W1BTM2</accession>
<gene>
    <name evidence="1" type="ORF">MNB_SV-8-214</name>
</gene>
<proteinExistence type="predicted"/>
<name>A0A1W1BTM2_9ZZZZ</name>
<dbReference type="AlphaFoldDB" id="A0A1W1BTM2"/>
<dbReference type="EMBL" id="FPHD01000040">
    <property type="protein sequence ID" value="SFV56824.1"/>
    <property type="molecule type" value="Genomic_DNA"/>
</dbReference>